<dbReference type="Gene3D" id="3.40.630.30">
    <property type="match status" value="1"/>
</dbReference>
<protein>
    <recommendedName>
        <fullName evidence="1">N-acetyltransferase domain-containing protein</fullName>
    </recommendedName>
</protein>
<gene>
    <name evidence="2" type="ORF">ABB30_01400</name>
</gene>
<dbReference type="InterPro" id="IPR000182">
    <property type="entry name" value="GNAT_dom"/>
</dbReference>
<evidence type="ECO:0000313" key="2">
    <source>
        <dbReference type="EMBL" id="KRG79312.1"/>
    </source>
</evidence>
<organism evidence="2 3">
    <name type="scientific">Stenotrophomonas ginsengisoli</name>
    <dbReference type="NCBI Taxonomy" id="336566"/>
    <lineage>
        <taxon>Bacteria</taxon>
        <taxon>Pseudomonadati</taxon>
        <taxon>Pseudomonadota</taxon>
        <taxon>Gammaproteobacteria</taxon>
        <taxon>Lysobacterales</taxon>
        <taxon>Lysobacteraceae</taxon>
        <taxon>Stenotrophomonas</taxon>
    </lineage>
</organism>
<dbReference type="InterPro" id="IPR016181">
    <property type="entry name" value="Acyl_CoA_acyltransferase"/>
</dbReference>
<dbReference type="Proteomes" id="UP000050956">
    <property type="component" value="Unassembled WGS sequence"/>
</dbReference>
<feature type="domain" description="N-acetyltransferase" evidence="1">
    <location>
        <begin position="16"/>
        <end position="176"/>
    </location>
</feature>
<dbReference type="PANTHER" id="PTHR43792">
    <property type="entry name" value="GNAT FAMILY, PUTATIVE (AFU_ORTHOLOGUE AFUA_3G00765)-RELATED-RELATED"/>
    <property type="match status" value="1"/>
</dbReference>
<dbReference type="Pfam" id="PF13302">
    <property type="entry name" value="Acetyltransf_3"/>
    <property type="match status" value="1"/>
</dbReference>
<dbReference type="STRING" id="336566.ABB30_01400"/>
<dbReference type="GO" id="GO:0016747">
    <property type="term" value="F:acyltransferase activity, transferring groups other than amino-acyl groups"/>
    <property type="evidence" value="ECO:0007669"/>
    <property type="project" value="InterPro"/>
</dbReference>
<dbReference type="PANTHER" id="PTHR43792:SF1">
    <property type="entry name" value="N-ACETYLTRANSFERASE DOMAIN-CONTAINING PROTEIN"/>
    <property type="match status" value="1"/>
</dbReference>
<sequence length="185" mass="20068">MSAPPALPVSLHSQRLLLRPLRDDAPDAHQLCRLLNQPGFLRHIGDRGVRCEGDVSSYLQHGPFASYREHGFGLMAIERHSDGQWLGMAGLLRRPSLPGVDIGYALLAEHEGHGYAREAAAAVLQHAANDLQLAGVYAIVGMDNTRSLALLHKLGFIADGTTCLPGSEQVLRKLLWRAPVVAFLG</sequence>
<evidence type="ECO:0000313" key="3">
    <source>
        <dbReference type="Proteomes" id="UP000050956"/>
    </source>
</evidence>
<dbReference type="InterPro" id="IPR051531">
    <property type="entry name" value="N-acetyltransferase"/>
</dbReference>
<dbReference type="SUPFAM" id="SSF55729">
    <property type="entry name" value="Acyl-CoA N-acyltransferases (Nat)"/>
    <property type="match status" value="1"/>
</dbReference>
<proteinExistence type="predicted"/>
<dbReference type="PROSITE" id="PS51186">
    <property type="entry name" value="GNAT"/>
    <property type="match status" value="1"/>
</dbReference>
<accession>A0A0R0DCE2</accession>
<evidence type="ECO:0000259" key="1">
    <source>
        <dbReference type="PROSITE" id="PS51186"/>
    </source>
</evidence>
<dbReference type="RefSeq" id="WP_057636458.1">
    <property type="nucleotide sequence ID" value="NZ_LDJM01000005.1"/>
</dbReference>
<dbReference type="AlphaFoldDB" id="A0A0R0DCE2"/>
<dbReference type="EMBL" id="LDJM01000005">
    <property type="protein sequence ID" value="KRG79312.1"/>
    <property type="molecule type" value="Genomic_DNA"/>
</dbReference>
<keyword evidence="3" id="KW-1185">Reference proteome</keyword>
<reference evidence="2 3" key="1">
    <citation type="submission" date="2015-05" db="EMBL/GenBank/DDBJ databases">
        <title>Genome sequencing and analysis of members of genus Stenotrophomonas.</title>
        <authorList>
            <person name="Patil P.P."/>
            <person name="Midha S."/>
            <person name="Patil P.B."/>
        </authorList>
    </citation>
    <scope>NUCLEOTIDE SEQUENCE [LARGE SCALE GENOMIC DNA]</scope>
    <source>
        <strain evidence="2 3">DSM 24757</strain>
    </source>
</reference>
<name>A0A0R0DCE2_9GAMM</name>
<comment type="caution">
    <text evidence="2">The sequence shown here is derived from an EMBL/GenBank/DDBJ whole genome shotgun (WGS) entry which is preliminary data.</text>
</comment>
<dbReference type="PATRIC" id="fig|336566.3.peg.2557"/>